<protein>
    <recommendedName>
        <fullName evidence="4">Sucrase/ferredoxin-like-domain-containing protein</fullName>
    </recommendedName>
</protein>
<accession>A0A8X7T5W3</accession>
<feature type="compositionally biased region" description="Basic and acidic residues" evidence="1">
    <location>
        <begin position="330"/>
        <end position="342"/>
    </location>
</feature>
<feature type="region of interest" description="Disordered" evidence="1">
    <location>
        <begin position="330"/>
        <end position="349"/>
    </location>
</feature>
<dbReference type="AlphaFoldDB" id="A0A8X7T5W3"/>
<feature type="region of interest" description="Disordered" evidence="1">
    <location>
        <begin position="132"/>
        <end position="166"/>
    </location>
</feature>
<evidence type="ECO:0000256" key="1">
    <source>
        <dbReference type="SAM" id="MobiDB-lite"/>
    </source>
</evidence>
<dbReference type="Proteomes" id="UP000078113">
    <property type="component" value="Unassembled WGS sequence"/>
</dbReference>
<feature type="region of interest" description="Disordered" evidence="1">
    <location>
        <begin position="1"/>
        <end position="31"/>
    </location>
</feature>
<feature type="compositionally biased region" description="Low complexity" evidence="1">
    <location>
        <begin position="14"/>
        <end position="24"/>
    </location>
</feature>
<dbReference type="EMBL" id="LWDG02000084">
    <property type="protein sequence ID" value="KAE8269654.1"/>
    <property type="molecule type" value="Genomic_DNA"/>
</dbReference>
<evidence type="ECO:0008006" key="4">
    <source>
        <dbReference type="Google" id="ProtNLM"/>
    </source>
</evidence>
<feature type="compositionally biased region" description="Low complexity" evidence="1">
    <location>
        <begin position="307"/>
        <end position="319"/>
    </location>
</feature>
<feature type="compositionally biased region" description="Basic and acidic residues" evidence="1">
    <location>
        <begin position="456"/>
        <end position="468"/>
    </location>
</feature>
<sequence length="482" mass="52365">MLNRLTSSFDRKVSISSPSSSSPSQLTALDPKDQNTLTSLGIPLCSHAQACIDCSLPCEDDDDPPEYLNKSLLRLWSKQEIDLTPSPLLSIAHPTPFRSHALISTDGKKDWVREVSEEIGSLAEMFEKFSGEDEKKLDGGGESSMTTTKTEGNLPKGVWSTTQESSPTRVLYQNSSHYSSSCQTTNEEGKPNHTLLLFPSFQLLTNVPAPSGGNEDVLRAIWDHFLRAGGGVEEDEIAKMRRKELVERQGVKRWVLPYRAVVLLCSHKKRDARCSIAASLLSSALRSHAEQAGWTVDERGDDHDSHSTTSTWGSLSSSPSKDEGWEWRKMASEGKTPDHHGEDGEEGGGTLGIFQISHIGGHKYSGNVIIYFPTGAGVWYGRVSPVRDVKAVFEKTIQQGIIIPEFLRAGINLVRESPATASSQAAAAAEEDPSSSITNGSGGKATSTTTTLVSGTRDELLQKGKTQDGDGVGVPRRTLVQW</sequence>
<name>A0A8X7T5W3_9BASI</name>
<evidence type="ECO:0000313" key="2">
    <source>
        <dbReference type="EMBL" id="KAE8269654.1"/>
    </source>
</evidence>
<organism evidence="2 3">
    <name type="scientific">Tilletia walkeri</name>
    <dbReference type="NCBI Taxonomy" id="117179"/>
    <lineage>
        <taxon>Eukaryota</taxon>
        <taxon>Fungi</taxon>
        <taxon>Dikarya</taxon>
        <taxon>Basidiomycota</taxon>
        <taxon>Ustilaginomycotina</taxon>
        <taxon>Exobasidiomycetes</taxon>
        <taxon>Tilletiales</taxon>
        <taxon>Tilletiaceae</taxon>
        <taxon>Tilletia</taxon>
    </lineage>
</organism>
<reference evidence="2" key="1">
    <citation type="submission" date="2016-04" db="EMBL/GenBank/DDBJ databases">
        <authorList>
            <person name="Nguyen H.D."/>
            <person name="Samba Siva P."/>
            <person name="Cullis J."/>
            <person name="Levesque C.A."/>
            <person name="Hambleton S."/>
        </authorList>
    </citation>
    <scope>NUCLEOTIDE SEQUENCE</scope>
    <source>
        <strain evidence="2">DAOMC 236422</strain>
    </source>
</reference>
<feature type="region of interest" description="Disordered" evidence="1">
    <location>
        <begin position="424"/>
        <end position="482"/>
    </location>
</feature>
<dbReference type="PANTHER" id="PTHR31902">
    <property type="entry name" value="ACTIN PATCHES DISTAL PROTEIN 1"/>
    <property type="match status" value="1"/>
</dbReference>
<evidence type="ECO:0000313" key="3">
    <source>
        <dbReference type="Proteomes" id="UP000078113"/>
    </source>
</evidence>
<reference evidence="2" key="2">
    <citation type="journal article" date="2019" name="IMA Fungus">
        <title>Genome sequencing and comparison of five Tilletia species to identify candidate genes for the detection of regulated species infecting wheat.</title>
        <authorList>
            <person name="Nguyen H.D.T."/>
            <person name="Sultana T."/>
            <person name="Kesanakurti P."/>
            <person name="Hambleton S."/>
        </authorList>
    </citation>
    <scope>NUCLEOTIDE SEQUENCE</scope>
    <source>
        <strain evidence="2">DAOMC 236422</strain>
    </source>
</reference>
<comment type="caution">
    <text evidence="2">The sequence shown here is derived from an EMBL/GenBank/DDBJ whole genome shotgun (WGS) entry which is preliminary data.</text>
</comment>
<dbReference type="PANTHER" id="PTHR31902:SF14">
    <property type="entry name" value="ACTIN PATCHES DISTAL PROTEIN 1"/>
    <property type="match status" value="1"/>
</dbReference>
<dbReference type="Gene3D" id="3.40.30.10">
    <property type="entry name" value="Glutaredoxin"/>
    <property type="match status" value="1"/>
</dbReference>
<gene>
    <name evidence="2" type="ORF">A4X09_0g2684</name>
</gene>
<dbReference type="Pfam" id="PF06999">
    <property type="entry name" value="Suc_Fer-like"/>
    <property type="match status" value="1"/>
</dbReference>
<dbReference type="InterPro" id="IPR009737">
    <property type="entry name" value="Aim32/Apd1-like"/>
</dbReference>
<dbReference type="CDD" id="cd03062">
    <property type="entry name" value="TRX_Fd_Sucrase"/>
    <property type="match status" value="1"/>
</dbReference>
<keyword evidence="3" id="KW-1185">Reference proteome</keyword>
<feature type="compositionally biased region" description="Low complexity" evidence="1">
    <location>
        <begin position="424"/>
        <end position="455"/>
    </location>
</feature>
<proteinExistence type="predicted"/>
<feature type="compositionally biased region" description="Basic and acidic residues" evidence="1">
    <location>
        <begin position="296"/>
        <end position="306"/>
    </location>
</feature>
<feature type="region of interest" description="Disordered" evidence="1">
    <location>
        <begin position="295"/>
        <end position="324"/>
    </location>
</feature>